<dbReference type="SUPFAM" id="SSF48317">
    <property type="entry name" value="Acid phosphatase/Vanadium-dependent haloperoxidase"/>
    <property type="match status" value="1"/>
</dbReference>
<dbReference type="eggNOG" id="COG0671">
    <property type="taxonomic scope" value="Bacteria"/>
</dbReference>
<evidence type="ECO:0000313" key="4">
    <source>
        <dbReference type="Proteomes" id="UP000002019"/>
    </source>
</evidence>
<dbReference type="Pfam" id="PF01569">
    <property type="entry name" value="PAP2"/>
    <property type="match status" value="1"/>
</dbReference>
<reference evidence="3 4" key="1">
    <citation type="journal article" date="2008" name="J. Bacteriol.">
        <title>'Candidatus Cloacamonas acidaminovorans': genome sequence reconstruction provides a first glimpse of a new bacterial division.</title>
        <authorList>
            <person name="Pelletier E."/>
            <person name="Kreimeyer A."/>
            <person name="Bocs S."/>
            <person name="Rouy Z."/>
            <person name="Gyapay G."/>
            <person name="Chouari R."/>
            <person name="Riviere D."/>
            <person name="Ganesan A."/>
            <person name="Daegelen P."/>
            <person name="Sghir A."/>
            <person name="Cohen G.N."/>
            <person name="Medigue C."/>
            <person name="Weissenbach J."/>
            <person name="Le Paslier D."/>
        </authorList>
    </citation>
    <scope>NUCLEOTIDE SEQUENCE [LARGE SCALE GENOMIC DNA]</scope>
    <source>
        <strain evidence="4">Evry</strain>
    </source>
</reference>
<dbReference type="Proteomes" id="UP000002019">
    <property type="component" value="Chromosome"/>
</dbReference>
<accession>B0VIE2</accession>
<keyword evidence="4" id="KW-1185">Reference proteome</keyword>
<keyword evidence="1" id="KW-0812">Transmembrane</keyword>
<name>B0VIE2_CLOAI</name>
<dbReference type="CDD" id="cd03394">
    <property type="entry name" value="PAP2_like_5"/>
    <property type="match status" value="1"/>
</dbReference>
<dbReference type="KEGG" id="caci:CLOAM0013"/>
<dbReference type="STRING" id="459349.CLOAM0013"/>
<sequence length="271" mass="30588">MSAILEDRQMSKFYPFCFAVVLVLMAVPLFSAEEDNFLQDYLLSYPETIYAGATAPFSWQKDNWLQASAIVITGGCLYFLDDDLRDCFQRNRNEVTDDIFTVAKQFGEVKIMFPVMALTALGGYLTKDEKTIDTSLLCLKSSLLSLAVTQTLKLASQRQKPYKEEGKEFWNGKGISFSRDSFPSGHTTLVWSLAPVLAEQYKNSRWVPPTVYTIATLTSLSRLNDDQHWSSDVFAGAVIGYVTARLVLKNTPRLMLNAQPEINGISFKYKF</sequence>
<protein>
    <submittedName>
        <fullName evidence="3">PAP2 family protein</fullName>
    </submittedName>
</protein>
<feature type="transmembrane region" description="Helical" evidence="1">
    <location>
        <begin position="64"/>
        <end position="80"/>
    </location>
</feature>
<gene>
    <name evidence="3" type="ordered locus">CLOAM0013</name>
</gene>
<dbReference type="EMBL" id="CU466930">
    <property type="protein sequence ID" value="CAO79931.1"/>
    <property type="molecule type" value="Genomic_DNA"/>
</dbReference>
<evidence type="ECO:0000256" key="1">
    <source>
        <dbReference type="SAM" id="Phobius"/>
    </source>
</evidence>
<dbReference type="PANTHER" id="PTHR14969:SF13">
    <property type="entry name" value="AT30094P"/>
    <property type="match status" value="1"/>
</dbReference>
<proteinExistence type="predicted"/>
<dbReference type="Gene3D" id="1.20.144.10">
    <property type="entry name" value="Phosphatidic acid phosphatase type 2/haloperoxidase"/>
    <property type="match status" value="1"/>
</dbReference>
<keyword evidence="1" id="KW-1133">Transmembrane helix</keyword>
<evidence type="ECO:0000259" key="2">
    <source>
        <dbReference type="SMART" id="SM00014"/>
    </source>
</evidence>
<keyword evidence="1" id="KW-0472">Membrane</keyword>
<dbReference type="PANTHER" id="PTHR14969">
    <property type="entry name" value="SPHINGOSINE-1-PHOSPHATE PHOSPHOHYDROLASE"/>
    <property type="match status" value="1"/>
</dbReference>
<dbReference type="AlphaFoldDB" id="B0VIE2"/>
<dbReference type="SMART" id="SM00014">
    <property type="entry name" value="acidPPc"/>
    <property type="match status" value="1"/>
</dbReference>
<dbReference type="InterPro" id="IPR036938">
    <property type="entry name" value="PAP2/HPO_sf"/>
</dbReference>
<feature type="domain" description="Phosphatidic acid phosphatase type 2/haloperoxidase" evidence="2">
    <location>
        <begin position="137"/>
        <end position="248"/>
    </location>
</feature>
<dbReference type="HOGENOM" id="CLU_059169_0_0_0"/>
<evidence type="ECO:0000313" key="3">
    <source>
        <dbReference type="EMBL" id="CAO79931.1"/>
    </source>
</evidence>
<dbReference type="InterPro" id="IPR000326">
    <property type="entry name" value="PAP2/HPO"/>
</dbReference>
<organism evidence="3 4">
    <name type="scientific">Cloacimonas acidaminovorans (strain Evry)</name>
    <dbReference type="NCBI Taxonomy" id="459349"/>
    <lineage>
        <taxon>Bacteria</taxon>
        <taxon>Pseudomonadati</taxon>
        <taxon>Candidatus Cloacimonadota</taxon>
        <taxon>Candidatus Cloacimonadia</taxon>
        <taxon>Candidatus Cloacimonadales</taxon>
        <taxon>Candidatus Cloacimonadaceae</taxon>
        <taxon>Candidatus Cloacimonas</taxon>
    </lineage>
</organism>